<dbReference type="AlphaFoldDB" id="A0A543CX90"/>
<dbReference type="RefSeq" id="WP_142065325.1">
    <property type="nucleotide sequence ID" value="NZ_VFPA01000009.1"/>
</dbReference>
<keyword evidence="2" id="KW-1185">Reference proteome</keyword>
<sequence>MATDHAHAGFDVPAGSDPLGRPVDGSLLGKFIGAAFDGCTSCQDAHLTILVQDAPTTARLVELACVGVQQAMGGLPANLTDLASSDPSSREFRLLVAAGLHEGNDVMWARCAEMAPVERRAAANTAADLLVGLMS</sequence>
<comment type="caution">
    <text evidence="1">The sequence shown here is derived from an EMBL/GenBank/DDBJ whole genome shotgun (WGS) entry which is preliminary data.</text>
</comment>
<reference evidence="1 2" key="1">
    <citation type="submission" date="2019-06" db="EMBL/GenBank/DDBJ databases">
        <title>Sequencing the genomes of 1000 actinobacteria strains.</title>
        <authorList>
            <person name="Klenk H.-P."/>
        </authorList>
    </citation>
    <scope>NUCLEOTIDE SEQUENCE [LARGE SCALE GENOMIC DNA]</scope>
    <source>
        <strain evidence="1 2">DSM 45301</strain>
    </source>
</reference>
<dbReference type="Proteomes" id="UP000315677">
    <property type="component" value="Unassembled WGS sequence"/>
</dbReference>
<dbReference type="EMBL" id="VFPA01000009">
    <property type="protein sequence ID" value="TQM01681.1"/>
    <property type="molecule type" value="Genomic_DNA"/>
</dbReference>
<evidence type="ECO:0000313" key="2">
    <source>
        <dbReference type="Proteomes" id="UP000315677"/>
    </source>
</evidence>
<name>A0A543CX90_9PSEU</name>
<dbReference type="OrthoDB" id="4241975at2"/>
<organism evidence="1 2">
    <name type="scientific">Pseudonocardia kunmingensis</name>
    <dbReference type="NCBI Taxonomy" id="630975"/>
    <lineage>
        <taxon>Bacteria</taxon>
        <taxon>Bacillati</taxon>
        <taxon>Actinomycetota</taxon>
        <taxon>Actinomycetes</taxon>
        <taxon>Pseudonocardiales</taxon>
        <taxon>Pseudonocardiaceae</taxon>
        <taxon>Pseudonocardia</taxon>
    </lineage>
</organism>
<accession>A0A543CX90</accession>
<proteinExistence type="predicted"/>
<protein>
    <submittedName>
        <fullName evidence="1">Uncharacterized protein</fullName>
    </submittedName>
</protein>
<gene>
    <name evidence="1" type="ORF">FB558_8582</name>
</gene>
<evidence type="ECO:0000313" key="1">
    <source>
        <dbReference type="EMBL" id="TQM01681.1"/>
    </source>
</evidence>